<evidence type="ECO:0000313" key="2">
    <source>
        <dbReference type="EMBL" id="CAL4764462.1"/>
    </source>
</evidence>
<protein>
    <submittedName>
        <fullName evidence="1">Uncharacterized protein</fullName>
    </submittedName>
</protein>
<reference evidence="2 3" key="2">
    <citation type="submission" date="2024-05" db="EMBL/GenBank/DDBJ databases">
        <authorList>
            <person name="Chen Y."/>
            <person name="Shah S."/>
            <person name="Dougan E. K."/>
            <person name="Thang M."/>
            <person name="Chan C."/>
        </authorList>
    </citation>
    <scope>NUCLEOTIDE SEQUENCE [LARGE SCALE GENOMIC DNA]</scope>
</reference>
<dbReference type="EMBL" id="CAMXCT020000324">
    <property type="protein sequence ID" value="CAL1130525.1"/>
    <property type="molecule type" value="Genomic_DNA"/>
</dbReference>
<comment type="caution">
    <text evidence="1">The sequence shown here is derived from an EMBL/GenBank/DDBJ whole genome shotgun (WGS) entry which is preliminary data.</text>
</comment>
<organism evidence="1">
    <name type="scientific">Cladocopium goreaui</name>
    <dbReference type="NCBI Taxonomy" id="2562237"/>
    <lineage>
        <taxon>Eukaryota</taxon>
        <taxon>Sar</taxon>
        <taxon>Alveolata</taxon>
        <taxon>Dinophyceae</taxon>
        <taxon>Suessiales</taxon>
        <taxon>Symbiodiniaceae</taxon>
        <taxon>Cladocopium</taxon>
    </lineage>
</organism>
<accession>A0A9P1FJT5</accession>
<dbReference type="AlphaFoldDB" id="A0A9P1FJT5"/>
<keyword evidence="3" id="KW-1185">Reference proteome</keyword>
<dbReference type="OrthoDB" id="10657987at2759"/>
<dbReference type="EMBL" id="CAMXCT010000324">
    <property type="protein sequence ID" value="CAI3977150.1"/>
    <property type="molecule type" value="Genomic_DNA"/>
</dbReference>
<evidence type="ECO:0000313" key="3">
    <source>
        <dbReference type="Proteomes" id="UP001152797"/>
    </source>
</evidence>
<dbReference type="EMBL" id="CAMXCT030000324">
    <property type="protein sequence ID" value="CAL4764462.1"/>
    <property type="molecule type" value="Genomic_DNA"/>
</dbReference>
<dbReference type="Proteomes" id="UP001152797">
    <property type="component" value="Unassembled WGS sequence"/>
</dbReference>
<sequence>MPPKKALNPVLTSSHSHSYVSQSGLAAVLKSIKEHGLPETASRAGIKRAREAALPSELWTSVKVEMEDGPCKEIPLVNPCQLLQYMVSEVVGDAVNEEHLAIKDVVTVAEADRFLKGFVWPDQWNSRGVTGRRCLEKFVADGSAVACSASEGLSLYSVFRLLVVEKVANGVSRQVDLAKRSYLALAKVLELLKWENQSSTADRLEVAINVHVTARLHAYGEAQFPPKCHYSAHLPLSLRKHRLLSCWVHERKHKELKKYASDSNNCNLSNSFEKGLLRQVVLAQLNSLQDLSIGEGCRMIKASPAAPSLHDHVRRFLGFSPIQPLDVKCSKQAFLDAASKCAAKDVVVAVSGDVECVGEVWLFVEANGEQLVCWSPWVTLGNNRLTPVDDPQFMNMQSIKRCCIYSKERSGNVLVVP</sequence>
<gene>
    <name evidence="1" type="ORF">C1SCF055_LOCUS5313</name>
</gene>
<evidence type="ECO:0000313" key="1">
    <source>
        <dbReference type="EMBL" id="CAI3977150.1"/>
    </source>
</evidence>
<proteinExistence type="predicted"/>
<name>A0A9P1FJT5_9DINO</name>
<reference evidence="1" key="1">
    <citation type="submission" date="2022-10" db="EMBL/GenBank/DDBJ databases">
        <authorList>
            <person name="Chen Y."/>
            <person name="Dougan E. K."/>
            <person name="Chan C."/>
            <person name="Rhodes N."/>
            <person name="Thang M."/>
        </authorList>
    </citation>
    <scope>NUCLEOTIDE SEQUENCE</scope>
</reference>